<dbReference type="STRING" id="1328313.DS2_17392"/>
<dbReference type="SUPFAM" id="SSF48452">
    <property type="entry name" value="TPR-like"/>
    <property type="match status" value="1"/>
</dbReference>
<dbReference type="RefSeq" id="WP_035016248.1">
    <property type="nucleotide sequence ID" value="NZ_ARZY01000046.1"/>
</dbReference>
<dbReference type="OrthoDB" id="5761728at2"/>
<dbReference type="InterPro" id="IPR011990">
    <property type="entry name" value="TPR-like_helical_dom_sf"/>
</dbReference>
<reference evidence="2 3" key="1">
    <citation type="journal article" date="2014" name="Genome Announc.">
        <title>Draft Genome Sequence of the Agar-Degrading Bacterium Catenovulum sp. Strain DS-2, Isolated from Intestines of Haliotis diversicolor.</title>
        <authorList>
            <person name="Shan D."/>
            <person name="Li X."/>
            <person name="Gu Z."/>
            <person name="Wei G."/>
            <person name="Gao Z."/>
            <person name="Shao Z."/>
        </authorList>
    </citation>
    <scope>NUCLEOTIDE SEQUENCE [LARGE SCALE GENOMIC DNA]</scope>
    <source>
        <strain evidence="2 3">DS-2</strain>
    </source>
</reference>
<evidence type="ECO:0008006" key="4">
    <source>
        <dbReference type="Google" id="ProtNLM"/>
    </source>
</evidence>
<dbReference type="Proteomes" id="UP000019276">
    <property type="component" value="Unassembled WGS sequence"/>
</dbReference>
<dbReference type="PROSITE" id="PS51257">
    <property type="entry name" value="PROKAR_LIPOPROTEIN"/>
    <property type="match status" value="1"/>
</dbReference>
<evidence type="ECO:0000256" key="1">
    <source>
        <dbReference type="SAM" id="SignalP"/>
    </source>
</evidence>
<evidence type="ECO:0000313" key="3">
    <source>
        <dbReference type="Proteomes" id="UP000019276"/>
    </source>
</evidence>
<dbReference type="AlphaFoldDB" id="W7Q6P3"/>
<proteinExistence type="predicted"/>
<comment type="caution">
    <text evidence="2">The sequence shown here is derived from an EMBL/GenBank/DDBJ whole genome shotgun (WGS) entry which is preliminary data.</text>
</comment>
<sequence>MKFTILLLLNTVFFSCSSLAHINTHDTHKHDKPERSLSTLSFTELEHHIKNNKFIVAQQYSHNKLLNELKKRANASPAKNYFWQASLLQRAHKFQSSLAVLEQYLHHHPADIDALLLRANIETVIGKYDKALATCLSLAGLHSVELSMVCTLDVKMQTQPLEPIIKQLSTSPVRQGSSELALFTQELYATALFLDGQYQLALAELEPIMHNQLASSTWILYADIQMQLKQPHKIVESFGQLELNNQDIPDALLVRLAHAAPHKWSTTAKQRIEERLKQDAENYSDSLAYYFYFVAKEPVRALYWAKLQSQLSSLKMDNWLYQKIHRELRVQLQASTDK</sequence>
<dbReference type="Gene3D" id="1.25.40.10">
    <property type="entry name" value="Tetratricopeptide repeat domain"/>
    <property type="match status" value="1"/>
</dbReference>
<protein>
    <recommendedName>
        <fullName evidence="4">TPR repeat-containing protein</fullName>
    </recommendedName>
</protein>
<keyword evidence="1" id="KW-0732">Signal</keyword>
<accession>W7Q6P3</accession>
<feature type="signal peptide" evidence="1">
    <location>
        <begin position="1"/>
        <end position="20"/>
    </location>
</feature>
<name>W7Q6P3_9ALTE</name>
<organism evidence="2 3">
    <name type="scientific">Catenovulum agarivorans DS-2</name>
    <dbReference type="NCBI Taxonomy" id="1328313"/>
    <lineage>
        <taxon>Bacteria</taxon>
        <taxon>Pseudomonadati</taxon>
        <taxon>Pseudomonadota</taxon>
        <taxon>Gammaproteobacteria</taxon>
        <taxon>Alteromonadales</taxon>
        <taxon>Alteromonadaceae</taxon>
        <taxon>Catenovulum</taxon>
    </lineage>
</organism>
<dbReference type="EMBL" id="ARZY01000046">
    <property type="protein sequence ID" value="EWH08464.1"/>
    <property type="molecule type" value="Genomic_DNA"/>
</dbReference>
<evidence type="ECO:0000313" key="2">
    <source>
        <dbReference type="EMBL" id="EWH08464.1"/>
    </source>
</evidence>
<keyword evidence="3" id="KW-1185">Reference proteome</keyword>
<gene>
    <name evidence="2" type="ORF">DS2_17392</name>
</gene>
<feature type="chain" id="PRO_5004897897" description="TPR repeat-containing protein" evidence="1">
    <location>
        <begin position="21"/>
        <end position="338"/>
    </location>
</feature>